<dbReference type="AlphaFoldDB" id="A0A7T4R326"/>
<evidence type="ECO:0000259" key="1">
    <source>
        <dbReference type="Pfam" id="PF01814"/>
    </source>
</evidence>
<protein>
    <submittedName>
        <fullName evidence="2">Hemerythrin domain-containing protein</fullName>
    </submittedName>
</protein>
<organism evidence="2 3">
    <name type="scientific">Spongiibacter nanhainus</name>
    <dbReference type="NCBI Taxonomy" id="2794344"/>
    <lineage>
        <taxon>Bacteria</taxon>
        <taxon>Pseudomonadati</taxon>
        <taxon>Pseudomonadota</taxon>
        <taxon>Gammaproteobacteria</taxon>
        <taxon>Cellvibrionales</taxon>
        <taxon>Spongiibacteraceae</taxon>
        <taxon>Spongiibacter</taxon>
    </lineage>
</organism>
<reference evidence="2 3" key="1">
    <citation type="submission" date="2020-12" db="EMBL/GenBank/DDBJ databases">
        <authorList>
            <person name="Shan Y."/>
        </authorList>
    </citation>
    <scope>NUCLEOTIDE SEQUENCE [LARGE SCALE GENOMIC DNA]</scope>
    <source>
        <strain evidence="3">csc3.9</strain>
    </source>
</reference>
<evidence type="ECO:0000313" key="2">
    <source>
        <dbReference type="EMBL" id="QQD19571.1"/>
    </source>
</evidence>
<dbReference type="KEGG" id="snan:I6N98_06890"/>
<dbReference type="Proteomes" id="UP000596063">
    <property type="component" value="Chromosome"/>
</dbReference>
<dbReference type="InterPro" id="IPR012312">
    <property type="entry name" value="Hemerythrin-like"/>
</dbReference>
<gene>
    <name evidence="2" type="ORF">I6N98_06890</name>
</gene>
<proteinExistence type="predicted"/>
<keyword evidence="3" id="KW-1185">Reference proteome</keyword>
<dbReference type="EMBL" id="CP066167">
    <property type="protein sequence ID" value="QQD19571.1"/>
    <property type="molecule type" value="Genomic_DNA"/>
</dbReference>
<dbReference type="RefSeq" id="WP_198571055.1">
    <property type="nucleotide sequence ID" value="NZ_CP066167.1"/>
</dbReference>
<feature type="domain" description="Hemerythrin-like" evidence="1">
    <location>
        <begin position="4"/>
        <end position="139"/>
    </location>
</feature>
<name>A0A7T4R326_9GAMM</name>
<dbReference type="Gene3D" id="1.20.120.520">
    <property type="entry name" value="nmb1532 protein domain like"/>
    <property type="match status" value="1"/>
</dbReference>
<accession>A0A7T4R326</accession>
<dbReference type="Pfam" id="PF01814">
    <property type="entry name" value="Hemerythrin"/>
    <property type="match status" value="1"/>
</dbReference>
<evidence type="ECO:0000313" key="3">
    <source>
        <dbReference type="Proteomes" id="UP000596063"/>
    </source>
</evidence>
<sequence>MGTGSQRLQRDHQGLTEKLATLQDEIGLYDDELHETDIHRVLETLEFINSYPQACHHPLEEAAMEYLRDQGVELPPEFDHIHQQHQQLEQFTAQLQQTFEAIFQDHVVPLHVIREQLRAYLDLQFEHMDLEDRELIPRLEQLSDEDWQQIRGRVTEKQEQRLHWQRVGEAKATGGN</sequence>